<gene>
    <name evidence="1" type="ORF">GDO81_029621</name>
</gene>
<organism evidence="1 2">
    <name type="scientific">Engystomops pustulosus</name>
    <name type="common">Tungara frog</name>
    <name type="synonym">Physalaemus pustulosus</name>
    <dbReference type="NCBI Taxonomy" id="76066"/>
    <lineage>
        <taxon>Eukaryota</taxon>
        <taxon>Metazoa</taxon>
        <taxon>Chordata</taxon>
        <taxon>Craniata</taxon>
        <taxon>Vertebrata</taxon>
        <taxon>Euteleostomi</taxon>
        <taxon>Amphibia</taxon>
        <taxon>Batrachia</taxon>
        <taxon>Anura</taxon>
        <taxon>Neobatrachia</taxon>
        <taxon>Hyloidea</taxon>
        <taxon>Leptodactylidae</taxon>
        <taxon>Leiuperinae</taxon>
        <taxon>Engystomops</taxon>
    </lineage>
</organism>
<feature type="non-terminal residue" evidence="1">
    <location>
        <position position="90"/>
    </location>
</feature>
<keyword evidence="2" id="KW-1185">Reference proteome</keyword>
<dbReference type="Proteomes" id="UP000824782">
    <property type="component" value="Unassembled WGS sequence"/>
</dbReference>
<sequence>GERILNELGVIGDADPAGPAGAAPRVQLHVSFSVPRLHVVLRHLRDIYMPDGSEPTASVTISLLSGPWEVSKRNITSRTRTCAPDFNQQV</sequence>
<feature type="non-terminal residue" evidence="1">
    <location>
        <position position="1"/>
    </location>
</feature>
<dbReference type="EMBL" id="WNYA01081101">
    <property type="protein sequence ID" value="KAG8535032.1"/>
    <property type="molecule type" value="Genomic_DNA"/>
</dbReference>
<name>A0AAV6YCU6_ENGPU</name>
<evidence type="ECO:0000313" key="1">
    <source>
        <dbReference type="EMBL" id="KAG8535032.1"/>
    </source>
</evidence>
<evidence type="ECO:0000313" key="2">
    <source>
        <dbReference type="Proteomes" id="UP000824782"/>
    </source>
</evidence>
<protein>
    <submittedName>
        <fullName evidence="1">Uncharacterized protein</fullName>
    </submittedName>
</protein>
<accession>A0AAV6YCU6</accession>
<dbReference type="AlphaFoldDB" id="A0AAV6YCU6"/>
<comment type="caution">
    <text evidence="1">The sequence shown here is derived from an EMBL/GenBank/DDBJ whole genome shotgun (WGS) entry which is preliminary data.</text>
</comment>
<proteinExistence type="predicted"/>
<reference evidence="1" key="1">
    <citation type="thesis" date="2020" institute="ProQuest LLC" country="789 East Eisenhower Parkway, Ann Arbor, MI, USA">
        <title>Comparative Genomics and Chromosome Evolution.</title>
        <authorList>
            <person name="Mudd A.B."/>
        </authorList>
    </citation>
    <scope>NUCLEOTIDE SEQUENCE</scope>
    <source>
        <strain evidence="1">237g6f4</strain>
        <tissue evidence="1">Blood</tissue>
    </source>
</reference>